<name>A0A4Y2DJR0_ARAVE</name>
<sequence length="108" mass="12654">MTPDCTFITRSHYSLMITKTEFSLLNGIYRRVWRISLQWLSSYSQKRHTAPGEVSTEQNCPICETFHTTVLADGCLLMVSRTFYQFLSKRVLKIAFQVLQCFRIPIRP</sequence>
<evidence type="ECO:0000313" key="1">
    <source>
        <dbReference type="EMBL" id="GBM16961.1"/>
    </source>
</evidence>
<organism evidence="1 2">
    <name type="scientific">Araneus ventricosus</name>
    <name type="common">Orbweaver spider</name>
    <name type="synonym">Epeira ventricosa</name>
    <dbReference type="NCBI Taxonomy" id="182803"/>
    <lineage>
        <taxon>Eukaryota</taxon>
        <taxon>Metazoa</taxon>
        <taxon>Ecdysozoa</taxon>
        <taxon>Arthropoda</taxon>
        <taxon>Chelicerata</taxon>
        <taxon>Arachnida</taxon>
        <taxon>Araneae</taxon>
        <taxon>Araneomorphae</taxon>
        <taxon>Entelegynae</taxon>
        <taxon>Araneoidea</taxon>
        <taxon>Araneidae</taxon>
        <taxon>Araneus</taxon>
    </lineage>
</organism>
<proteinExistence type="predicted"/>
<dbReference type="EMBL" id="BGPR01167003">
    <property type="protein sequence ID" value="GBM16961.1"/>
    <property type="molecule type" value="Genomic_DNA"/>
</dbReference>
<dbReference type="Proteomes" id="UP000499080">
    <property type="component" value="Unassembled WGS sequence"/>
</dbReference>
<evidence type="ECO:0000313" key="2">
    <source>
        <dbReference type="Proteomes" id="UP000499080"/>
    </source>
</evidence>
<gene>
    <name evidence="1" type="ORF">AVEN_202733_1</name>
</gene>
<protein>
    <submittedName>
        <fullName evidence="1">Uncharacterized protein</fullName>
    </submittedName>
</protein>
<keyword evidence="2" id="KW-1185">Reference proteome</keyword>
<reference evidence="1 2" key="1">
    <citation type="journal article" date="2019" name="Sci. Rep.">
        <title>Orb-weaving spider Araneus ventricosus genome elucidates the spidroin gene catalogue.</title>
        <authorList>
            <person name="Kono N."/>
            <person name="Nakamura H."/>
            <person name="Ohtoshi R."/>
            <person name="Moran D.A.P."/>
            <person name="Shinohara A."/>
            <person name="Yoshida Y."/>
            <person name="Fujiwara M."/>
            <person name="Mori M."/>
            <person name="Tomita M."/>
            <person name="Arakawa K."/>
        </authorList>
    </citation>
    <scope>NUCLEOTIDE SEQUENCE [LARGE SCALE GENOMIC DNA]</scope>
</reference>
<comment type="caution">
    <text evidence="1">The sequence shown here is derived from an EMBL/GenBank/DDBJ whole genome shotgun (WGS) entry which is preliminary data.</text>
</comment>
<accession>A0A4Y2DJR0</accession>
<dbReference type="AlphaFoldDB" id="A0A4Y2DJR0"/>